<accession>A0A1Q9G642</accession>
<comment type="caution">
    <text evidence="1">The sequence shown here is derived from an EMBL/GenBank/DDBJ whole genome shotgun (WGS) entry which is preliminary data.</text>
</comment>
<dbReference type="PANTHER" id="PTHR34986:SF5">
    <property type="entry name" value="N-ACETYLNEURAMINATE ANOMERASE NANQ"/>
    <property type="match status" value="1"/>
</dbReference>
<gene>
    <name evidence="1" type="ORF">BIT28_20920</name>
</gene>
<evidence type="ECO:0000313" key="1">
    <source>
        <dbReference type="EMBL" id="OLQ69444.1"/>
    </source>
</evidence>
<dbReference type="EMBL" id="MJIL01000101">
    <property type="protein sequence ID" value="OLQ69444.1"/>
    <property type="molecule type" value="Genomic_DNA"/>
</dbReference>
<protein>
    <recommendedName>
        <fullName evidence="3">YhcH/YjgK/YiaL family protein</fullName>
    </recommendedName>
</protein>
<evidence type="ECO:0000313" key="2">
    <source>
        <dbReference type="Proteomes" id="UP000186905"/>
    </source>
</evidence>
<sequence>MILGHIEQPESYAFLPGAIKKSLDYLRATDLQALEPGRHDIDGDKIFANVMAFETTNANEKLAEVHKEYIDIQYLISGTERIGFGLPSAANQVAKEYDQADDYYLVEGMECESEVNLGPDMFAIFFPEEPHKPGCRCQSRSSIKKVVVKVHKSLLAASA</sequence>
<dbReference type="Pfam" id="PF04074">
    <property type="entry name" value="DUF386"/>
    <property type="match status" value="1"/>
</dbReference>
<dbReference type="InterPro" id="IPR004375">
    <property type="entry name" value="NanQ/TabA/YiaL"/>
</dbReference>
<dbReference type="Proteomes" id="UP000186905">
    <property type="component" value="Unassembled WGS sequence"/>
</dbReference>
<dbReference type="NCBIfam" id="NF040884">
    <property type="entry name" value="acetylneur_anom"/>
    <property type="match status" value="1"/>
</dbReference>
<dbReference type="InterPro" id="IPR049827">
    <property type="entry name" value="NanQ"/>
</dbReference>
<proteinExistence type="predicted"/>
<organism evidence="1 2">
    <name type="scientific">Photobacterium proteolyticum</name>
    <dbReference type="NCBI Taxonomy" id="1903952"/>
    <lineage>
        <taxon>Bacteria</taxon>
        <taxon>Pseudomonadati</taxon>
        <taxon>Pseudomonadota</taxon>
        <taxon>Gammaproteobacteria</taxon>
        <taxon>Vibrionales</taxon>
        <taxon>Vibrionaceae</taxon>
        <taxon>Photobacterium</taxon>
    </lineage>
</organism>
<name>A0A1Q9G642_9GAMM</name>
<dbReference type="GO" id="GO:0005829">
    <property type="term" value="C:cytosol"/>
    <property type="evidence" value="ECO:0007669"/>
    <property type="project" value="TreeGrafter"/>
</dbReference>
<keyword evidence="2" id="KW-1185">Reference proteome</keyword>
<dbReference type="SUPFAM" id="SSF51197">
    <property type="entry name" value="Clavaminate synthase-like"/>
    <property type="match status" value="1"/>
</dbReference>
<dbReference type="OrthoDB" id="6196468at2"/>
<dbReference type="PANTHER" id="PTHR34986">
    <property type="entry name" value="EVOLVED BETA-GALACTOSIDASE SUBUNIT BETA"/>
    <property type="match status" value="1"/>
</dbReference>
<dbReference type="Gene3D" id="2.60.120.370">
    <property type="entry name" value="YhcH/YjgK/YiaL"/>
    <property type="match status" value="1"/>
</dbReference>
<dbReference type="AlphaFoldDB" id="A0A1Q9G642"/>
<evidence type="ECO:0008006" key="3">
    <source>
        <dbReference type="Google" id="ProtNLM"/>
    </source>
</evidence>
<dbReference type="InterPro" id="IPR037012">
    <property type="entry name" value="NanQ/TabA/YiaL_sf"/>
</dbReference>
<dbReference type="RefSeq" id="WP_075768373.1">
    <property type="nucleotide sequence ID" value="NZ_MJIL01000101.1"/>
</dbReference>
<reference evidence="1 2" key="1">
    <citation type="submission" date="2016-09" db="EMBL/GenBank/DDBJ databases">
        <title>Photobacterium proteolyticum sp. nov. a protease producing bacterium isolated from ocean sediments of Laizhou Bay.</title>
        <authorList>
            <person name="Li Y."/>
        </authorList>
    </citation>
    <scope>NUCLEOTIDE SEQUENCE [LARGE SCALE GENOMIC DNA]</scope>
    <source>
        <strain evidence="1 2">13-12</strain>
    </source>
</reference>
<dbReference type="STRING" id="1903952.BIT28_20920"/>
<dbReference type="NCBIfam" id="TIGR00022">
    <property type="entry name" value="YhcH/YjgK/YiaL family protein"/>
    <property type="match status" value="1"/>
</dbReference>